<protein>
    <submittedName>
        <fullName evidence="9">Anaphase-promoting complex subunit cdc27</fullName>
    </submittedName>
</protein>
<dbReference type="Gene3D" id="1.25.40.10">
    <property type="entry name" value="Tetratricopeptide repeat domain"/>
    <property type="match status" value="2"/>
</dbReference>
<dbReference type="GO" id="GO:0016567">
    <property type="term" value="P:protein ubiquitination"/>
    <property type="evidence" value="ECO:0007669"/>
    <property type="project" value="TreeGrafter"/>
</dbReference>
<dbReference type="PANTHER" id="PTHR12558">
    <property type="entry name" value="CELL DIVISION CYCLE 16,23,27"/>
    <property type="match status" value="1"/>
</dbReference>
<dbReference type="SUPFAM" id="SSF81901">
    <property type="entry name" value="HCP-like"/>
    <property type="match status" value="1"/>
</dbReference>
<evidence type="ECO:0000256" key="2">
    <source>
        <dbReference type="ARBA" id="ARBA00022737"/>
    </source>
</evidence>
<dbReference type="InterPro" id="IPR011990">
    <property type="entry name" value="TPR-like_helical_dom_sf"/>
</dbReference>
<dbReference type="Pfam" id="PF04049">
    <property type="entry name" value="ANAPC8"/>
    <property type="match status" value="1"/>
</dbReference>
<evidence type="ECO:0000313" key="9">
    <source>
        <dbReference type="EMBL" id="KAK7059079.1"/>
    </source>
</evidence>
<gene>
    <name evidence="9" type="primary">CDC27_1</name>
    <name evidence="9" type="ORF">VNI00_001703</name>
</gene>
<keyword evidence="1" id="KW-0132">Cell division</keyword>
<keyword evidence="5 7" id="KW-0802">TPR repeat</keyword>
<evidence type="ECO:0000256" key="7">
    <source>
        <dbReference type="PROSITE-ProRule" id="PRU00339"/>
    </source>
</evidence>
<organism evidence="9 10">
    <name type="scientific">Paramarasmius palmivorus</name>
    <dbReference type="NCBI Taxonomy" id="297713"/>
    <lineage>
        <taxon>Eukaryota</taxon>
        <taxon>Fungi</taxon>
        <taxon>Dikarya</taxon>
        <taxon>Basidiomycota</taxon>
        <taxon>Agaricomycotina</taxon>
        <taxon>Agaricomycetes</taxon>
        <taxon>Agaricomycetidae</taxon>
        <taxon>Agaricales</taxon>
        <taxon>Marasmiineae</taxon>
        <taxon>Marasmiaceae</taxon>
        <taxon>Paramarasmius</taxon>
    </lineage>
</organism>
<keyword evidence="3" id="KW-0498">Mitosis</keyword>
<name>A0AAW0E4L8_9AGAR</name>
<evidence type="ECO:0000259" key="8">
    <source>
        <dbReference type="Pfam" id="PF04049"/>
    </source>
</evidence>
<dbReference type="AlphaFoldDB" id="A0AAW0E4L8"/>
<proteinExistence type="predicted"/>
<dbReference type="EMBL" id="JAYKXP010000004">
    <property type="protein sequence ID" value="KAK7059079.1"/>
    <property type="molecule type" value="Genomic_DNA"/>
</dbReference>
<feature type="domain" description="Cdc23" evidence="8">
    <location>
        <begin position="30"/>
        <end position="279"/>
    </location>
</feature>
<comment type="caution">
    <text evidence="9">The sequence shown here is derived from an EMBL/GenBank/DDBJ whole genome shotgun (WGS) entry which is preliminary data.</text>
</comment>
<dbReference type="PANTHER" id="PTHR12558:SF10">
    <property type="entry name" value="CELL DIVISION CYCLE PROTEIN 23 HOMOLOG"/>
    <property type="match status" value="1"/>
</dbReference>
<keyword evidence="10" id="KW-1185">Reference proteome</keyword>
<keyword evidence="6" id="KW-0131">Cell cycle</keyword>
<dbReference type="SUPFAM" id="SSF48452">
    <property type="entry name" value="TPR-like"/>
    <property type="match status" value="1"/>
</dbReference>
<evidence type="ECO:0000256" key="3">
    <source>
        <dbReference type="ARBA" id="ARBA00022776"/>
    </source>
</evidence>
<evidence type="ECO:0000256" key="5">
    <source>
        <dbReference type="ARBA" id="ARBA00022803"/>
    </source>
</evidence>
<reference evidence="9 10" key="1">
    <citation type="submission" date="2024-01" db="EMBL/GenBank/DDBJ databases">
        <title>A draft genome for a cacao thread blight-causing isolate of Paramarasmius palmivorus.</title>
        <authorList>
            <person name="Baruah I.K."/>
            <person name="Bukari Y."/>
            <person name="Amoako-Attah I."/>
            <person name="Meinhardt L.W."/>
            <person name="Bailey B.A."/>
            <person name="Cohen S.P."/>
        </authorList>
    </citation>
    <scope>NUCLEOTIDE SEQUENCE [LARGE SCALE GENOMIC DNA]</scope>
    <source>
        <strain evidence="9 10">GH-12</strain>
    </source>
</reference>
<keyword evidence="2" id="KW-0677">Repeat</keyword>
<dbReference type="Pfam" id="PF13176">
    <property type="entry name" value="TPR_7"/>
    <property type="match status" value="1"/>
</dbReference>
<evidence type="ECO:0000256" key="6">
    <source>
        <dbReference type="ARBA" id="ARBA00023306"/>
    </source>
</evidence>
<dbReference type="Pfam" id="PF13181">
    <property type="entry name" value="TPR_8"/>
    <property type="match status" value="1"/>
</dbReference>
<dbReference type="InterPro" id="IPR007192">
    <property type="entry name" value="APC8"/>
</dbReference>
<dbReference type="GO" id="GO:0045842">
    <property type="term" value="P:positive regulation of mitotic metaphase/anaphase transition"/>
    <property type="evidence" value="ECO:0007669"/>
    <property type="project" value="TreeGrafter"/>
</dbReference>
<evidence type="ECO:0000256" key="4">
    <source>
        <dbReference type="ARBA" id="ARBA00022786"/>
    </source>
</evidence>
<accession>A0AAW0E4L8</accession>
<sequence length="600" mass="69034">MTTPTRALDTPQVPINDDIAIILVNEPIISALRASIQDNAERGLQVASKWSAELLISIPSIKRPMFHKKSDIGIHDVFFGGDRALEQDEADEIDAARRCMDSRQYLRAEYHARECRSAKGIFLYVYSRFLTSERKAAEQWHRLDGTRYQPPLPHNTSIGELLEFVEGSRDPHLKFLKALFYRRLSRHEDAIQTLIESVSAYPWNWSAWTLLGDCIDTREELANVLSRLTIPLNHPAPLMLHLKIMNDLHSAHPQDLRICDQLLDQDHFPESLWLMTQRAKSLYDLGAFSKAETQFDRIFKIDPERIDNIDVLANMLYCTNKRERLSILAERFAKKDKDRPEICCILGAACSQRMEHEKAVKYFKRATQLDPTCFQGWTLLGFEFMEMANPPAAIEAFRRALDLSKKDYRPWYGMAQAYMVLSMPTYSLYYYSKASQLKSTDIPVWEGLATCYEDLGRPQDAIACYERVLAKLTNFVQIVPIYTKLAKLYRGLEDHAEAVNQHVHIIKLYETERQKLGDNIPEQYMRSMVEVAEYHAKAQDGNLLLAADYLKACSTIPGCPNEVNALLTMVHQRARQTGVSLSEEDGRFSMEHRKMMLKKA</sequence>
<dbReference type="Proteomes" id="UP001383192">
    <property type="component" value="Unassembled WGS sequence"/>
</dbReference>
<dbReference type="GO" id="GO:0031145">
    <property type="term" value="P:anaphase-promoting complex-dependent catabolic process"/>
    <property type="evidence" value="ECO:0007669"/>
    <property type="project" value="TreeGrafter"/>
</dbReference>
<evidence type="ECO:0000256" key="1">
    <source>
        <dbReference type="ARBA" id="ARBA00022618"/>
    </source>
</evidence>
<keyword evidence="4" id="KW-0833">Ubl conjugation pathway</keyword>
<dbReference type="SMART" id="SM00028">
    <property type="entry name" value="TPR"/>
    <property type="match status" value="7"/>
</dbReference>
<dbReference type="GO" id="GO:0005680">
    <property type="term" value="C:anaphase-promoting complex"/>
    <property type="evidence" value="ECO:0007669"/>
    <property type="project" value="InterPro"/>
</dbReference>
<dbReference type="PROSITE" id="PS50005">
    <property type="entry name" value="TPR"/>
    <property type="match status" value="2"/>
</dbReference>
<evidence type="ECO:0000313" key="10">
    <source>
        <dbReference type="Proteomes" id="UP001383192"/>
    </source>
</evidence>
<feature type="repeat" description="TPR" evidence="7">
    <location>
        <begin position="340"/>
        <end position="373"/>
    </location>
</feature>
<feature type="repeat" description="TPR" evidence="7">
    <location>
        <begin position="374"/>
        <end position="407"/>
    </location>
</feature>
<dbReference type="GO" id="GO:0051301">
    <property type="term" value="P:cell division"/>
    <property type="evidence" value="ECO:0007669"/>
    <property type="project" value="UniProtKB-KW"/>
</dbReference>
<dbReference type="InterPro" id="IPR019734">
    <property type="entry name" value="TPR_rpt"/>
</dbReference>